<accession>A0A4R1CG50</accession>
<gene>
    <name evidence="1" type="ORF">EPD65_05370</name>
</gene>
<keyword evidence="1" id="KW-0808">Transferase</keyword>
<dbReference type="SUPFAM" id="SSF53756">
    <property type="entry name" value="UDP-Glycosyltransferase/glycogen phosphorylase"/>
    <property type="match status" value="1"/>
</dbReference>
<name>A0A4R1CG50_9ACTN</name>
<protein>
    <submittedName>
        <fullName evidence="1">Glycosyltransferase</fullName>
    </submittedName>
</protein>
<dbReference type="Gene3D" id="3.40.50.2000">
    <property type="entry name" value="Glycogen Phosphorylase B"/>
    <property type="match status" value="1"/>
</dbReference>
<dbReference type="GO" id="GO:0016740">
    <property type="term" value="F:transferase activity"/>
    <property type="evidence" value="ECO:0007669"/>
    <property type="project" value="UniProtKB-KW"/>
</dbReference>
<keyword evidence="2" id="KW-1185">Reference proteome</keyword>
<organism evidence="1 2">
    <name type="scientific">Nocardioides jejuensis</name>
    <dbReference type="NCBI Taxonomy" id="2502782"/>
    <lineage>
        <taxon>Bacteria</taxon>
        <taxon>Bacillati</taxon>
        <taxon>Actinomycetota</taxon>
        <taxon>Actinomycetes</taxon>
        <taxon>Propionibacteriales</taxon>
        <taxon>Nocardioidaceae</taxon>
        <taxon>Nocardioides</taxon>
    </lineage>
</organism>
<comment type="caution">
    <text evidence="1">The sequence shown here is derived from an EMBL/GenBank/DDBJ whole genome shotgun (WGS) entry which is preliminary data.</text>
</comment>
<dbReference type="Proteomes" id="UP000295453">
    <property type="component" value="Unassembled WGS sequence"/>
</dbReference>
<evidence type="ECO:0000313" key="1">
    <source>
        <dbReference type="EMBL" id="TCJ30109.1"/>
    </source>
</evidence>
<dbReference type="EMBL" id="SJZJ01000006">
    <property type="protein sequence ID" value="TCJ30109.1"/>
    <property type="molecule type" value="Genomic_DNA"/>
</dbReference>
<dbReference type="AlphaFoldDB" id="A0A4R1CG50"/>
<evidence type="ECO:0000313" key="2">
    <source>
        <dbReference type="Proteomes" id="UP000295453"/>
    </source>
</evidence>
<dbReference type="Pfam" id="PF13692">
    <property type="entry name" value="Glyco_trans_1_4"/>
    <property type="match status" value="1"/>
</dbReference>
<dbReference type="OrthoDB" id="9807209at2"/>
<proteinExistence type="predicted"/>
<reference evidence="1 2" key="1">
    <citation type="submission" date="2019-03" db="EMBL/GenBank/DDBJ databases">
        <authorList>
            <person name="Kim M.K.M."/>
        </authorList>
    </citation>
    <scope>NUCLEOTIDE SEQUENCE [LARGE SCALE GENOMIC DNA]</scope>
    <source>
        <strain evidence="1 2">18JY15-6</strain>
    </source>
</reference>
<sequence length="377" mass="39997">MSAPAEDRRTSRITFLLGKDPSLARGGDVTLFGLLRRIAEERHETSVICLSEEPGRVEPGVVRVAKPPVALPRIAARAALHRRSLVHERFDIDGLVAAVEASEASGASGGDRVVAVHSYLAEPYLRAAGADPSRLLVSTEVSEAPVWRSRGLAGRVEARRIERDELRIARTARAIAGYDASEMEARRERGINARWLPLTLPPAPAVDVAASSPRLVLLGNRHWSPNARAVDRMLAWWPSIARGIPGAELWLVGPRPDGPKVALPGVVDHGEVRDVAPLLAGCRAMVAPVAVGGGVRVKVLEAAARGLPVVTSPAGVGSIESLLGLDAVPDDGFVARCRALLGDADAAAAEGARLHATNEALWTGRRGRDAVLDWLDA</sequence>